<evidence type="ECO:0008006" key="3">
    <source>
        <dbReference type="Google" id="ProtNLM"/>
    </source>
</evidence>
<sequence>MEDKLAFKRRLYQECLKLQRNSVQRVRDVMKEAQESALADDENSEELFDSYREQMQHTREMYASQLQTAQNELDVLERVPANDLSQVIESGAVVRTDNQNFFVAISLAKIDLDGKTYFPISTSSPIFQAMVGLKQGATFQFRDRKFNIKEVF</sequence>
<dbReference type="EMBL" id="CADCTQ010000516">
    <property type="protein sequence ID" value="CAA9311277.1"/>
    <property type="molecule type" value="Genomic_DNA"/>
</dbReference>
<protein>
    <recommendedName>
        <fullName evidence="3">Transcription elongation factor</fullName>
    </recommendedName>
</protein>
<reference evidence="2" key="1">
    <citation type="submission" date="2020-02" db="EMBL/GenBank/DDBJ databases">
        <authorList>
            <person name="Meier V. D."/>
        </authorList>
    </citation>
    <scope>NUCLEOTIDE SEQUENCE</scope>
    <source>
        <strain evidence="2">AVDCRST_MAG56</strain>
    </source>
</reference>
<evidence type="ECO:0000256" key="1">
    <source>
        <dbReference type="SAM" id="Coils"/>
    </source>
</evidence>
<name>A0A6J4KP03_9SPHI</name>
<feature type="coiled-coil region" evidence="1">
    <location>
        <begin position="52"/>
        <end position="79"/>
    </location>
</feature>
<proteinExistence type="predicted"/>
<gene>
    <name evidence="2" type="ORF">AVDCRST_MAG56-6242</name>
</gene>
<organism evidence="2">
    <name type="scientific">uncultured Cytophagales bacterium</name>
    <dbReference type="NCBI Taxonomy" id="158755"/>
    <lineage>
        <taxon>Bacteria</taxon>
        <taxon>Pseudomonadati</taxon>
        <taxon>Bacteroidota</taxon>
        <taxon>Sphingobacteriia</taxon>
        <taxon>Sphingobacteriales</taxon>
        <taxon>environmental samples</taxon>
    </lineage>
</organism>
<dbReference type="AlphaFoldDB" id="A0A6J4KP03"/>
<keyword evidence="1" id="KW-0175">Coiled coil</keyword>
<evidence type="ECO:0000313" key="2">
    <source>
        <dbReference type="EMBL" id="CAA9311277.1"/>
    </source>
</evidence>
<accession>A0A6J4KP03</accession>